<reference evidence="3" key="1">
    <citation type="journal article" date="2011" name="Genome Biol. Evol.">
        <title>Massive genomic decay in Serratia symbiotica, a recently evolved symbiont of aphids.</title>
        <authorList>
            <person name="Burke G.R."/>
            <person name="Moran N.A."/>
        </authorList>
    </citation>
    <scope>NUCLEOTIDE SEQUENCE [LARGE SCALE GENOMIC DNA]</scope>
    <source>
        <strain evidence="3">Tucson</strain>
    </source>
</reference>
<accession>E9CLG2</accession>
<protein>
    <submittedName>
        <fullName evidence="2">Uncharacterized protein</fullName>
    </submittedName>
</protein>
<dbReference type="EMBL" id="GL636107">
    <property type="protein sequence ID" value="EFW12474.1"/>
    <property type="molecule type" value="Genomic_DNA"/>
</dbReference>
<proteinExistence type="predicted"/>
<gene>
    <name evidence="2" type="ORF">SSYM_1076</name>
</gene>
<keyword evidence="3" id="KW-1185">Reference proteome</keyword>
<dbReference type="Proteomes" id="UP000013568">
    <property type="component" value="Unassembled WGS sequence"/>
</dbReference>
<evidence type="ECO:0000256" key="1">
    <source>
        <dbReference type="SAM" id="MobiDB-lite"/>
    </source>
</evidence>
<dbReference type="HOGENOM" id="CLU_2345085_0_0_6"/>
<evidence type="ECO:0000313" key="2">
    <source>
        <dbReference type="EMBL" id="EFW12474.1"/>
    </source>
</evidence>
<organism evidence="2 3">
    <name type="scientific">Serratia symbiotica str. Tucson</name>
    <dbReference type="NCBI Taxonomy" id="914128"/>
    <lineage>
        <taxon>Bacteria</taxon>
        <taxon>Pseudomonadati</taxon>
        <taxon>Pseudomonadota</taxon>
        <taxon>Gammaproteobacteria</taxon>
        <taxon>Enterobacterales</taxon>
        <taxon>Yersiniaceae</taxon>
        <taxon>Serratia</taxon>
        <taxon>Serratia symbiotica</taxon>
    </lineage>
</organism>
<sequence>MLLWGIAIPHFFSQVDKMKSIKCVFLLCAASLISACDIPAAKQAPGEATVQENAPMPKVGTYYVDMAALEPIPLGDVHRCSQFGTDSAQQRGRRGRP</sequence>
<name>E9CLG2_9GAMM</name>
<evidence type="ECO:0000313" key="3">
    <source>
        <dbReference type="Proteomes" id="UP000013568"/>
    </source>
</evidence>
<feature type="region of interest" description="Disordered" evidence="1">
    <location>
        <begin position="77"/>
        <end position="97"/>
    </location>
</feature>
<dbReference type="AlphaFoldDB" id="E9CLG2"/>